<feature type="chain" id="PRO_5013686214" evidence="5">
    <location>
        <begin position="27"/>
        <end position="384"/>
    </location>
</feature>
<dbReference type="InterPro" id="IPR051010">
    <property type="entry name" value="BCAA_transport"/>
</dbReference>
<dbReference type="RefSeq" id="WP_099614595.1">
    <property type="nucleotide sequence ID" value="NZ_KZ319370.1"/>
</dbReference>
<dbReference type="InterPro" id="IPR028082">
    <property type="entry name" value="Peripla_BP_I"/>
</dbReference>
<dbReference type="InterPro" id="IPR028081">
    <property type="entry name" value="Leu-bd"/>
</dbReference>
<evidence type="ECO:0000256" key="4">
    <source>
        <dbReference type="ARBA" id="ARBA00022970"/>
    </source>
</evidence>
<keyword evidence="4" id="KW-0029">Amino-acid transport</keyword>
<dbReference type="PANTHER" id="PTHR30483">
    <property type="entry name" value="LEUCINE-SPECIFIC-BINDING PROTEIN"/>
    <property type="match status" value="1"/>
</dbReference>
<keyword evidence="2" id="KW-0813">Transport</keyword>
<dbReference type="Proteomes" id="UP000231409">
    <property type="component" value="Unassembled WGS sequence"/>
</dbReference>
<reference evidence="7 8" key="1">
    <citation type="submission" date="2017-09" db="EMBL/GenBank/DDBJ databases">
        <title>The draft genome sequences of Marinobacter sp. PWS21.</title>
        <authorList>
            <person name="Cao J."/>
        </authorList>
    </citation>
    <scope>NUCLEOTIDE SEQUENCE [LARGE SCALE GENOMIC DNA]</scope>
    <source>
        <strain evidence="7 8">PWS21</strain>
    </source>
</reference>
<dbReference type="PANTHER" id="PTHR30483:SF38">
    <property type="entry name" value="BLR7848 PROTEIN"/>
    <property type="match status" value="1"/>
</dbReference>
<dbReference type="Pfam" id="PF13458">
    <property type="entry name" value="Peripla_BP_6"/>
    <property type="match status" value="1"/>
</dbReference>
<feature type="signal peptide" evidence="5">
    <location>
        <begin position="1"/>
        <end position="26"/>
    </location>
</feature>
<organism evidence="7 8">
    <name type="scientific">Marinobacter profundi</name>
    <dbReference type="NCBI Taxonomy" id="2666256"/>
    <lineage>
        <taxon>Bacteria</taxon>
        <taxon>Pseudomonadati</taxon>
        <taxon>Pseudomonadota</taxon>
        <taxon>Gammaproteobacteria</taxon>
        <taxon>Pseudomonadales</taxon>
        <taxon>Marinobacteraceae</taxon>
        <taxon>Marinobacter</taxon>
    </lineage>
</organism>
<proteinExistence type="inferred from homology"/>
<sequence>MLKTMLRRAGKFAAIAAAGLVMSAQAAEPIKIGSFLSVTGPASFLGDPELKTLEMYVEKINESGGVLGRPLELIHYDDVGNASSARNFASRLIRSDRVDIIVGGSTTGATMAAVPLVEQAKIPFISLAGAVVITTPVKEWVFKTPQSDRMAAERILSDMKERGITKIGLISGTDGFGASGRTQTLEVAKELGVEILADVTYSGSDTDMTAQLTNIRNTQGVEGVLNFGFGQGPAIVTRNYAQLGIKLPFYQSHGVASDGFLDLAGASAEGLRLPASPLLVPDSLPEDDPQKEVVQSYKAEYEARWNAKVSTFGAYAYDGLMLAVKAIEAAGSTEPEAVRKALENIQGHVGVTGEFNMSPEDHNGLKADSFRILEVQNGAWKLIN</sequence>
<dbReference type="GO" id="GO:0006865">
    <property type="term" value="P:amino acid transport"/>
    <property type="evidence" value="ECO:0007669"/>
    <property type="project" value="UniProtKB-KW"/>
</dbReference>
<evidence type="ECO:0000256" key="2">
    <source>
        <dbReference type="ARBA" id="ARBA00022448"/>
    </source>
</evidence>
<evidence type="ECO:0000259" key="6">
    <source>
        <dbReference type="Pfam" id="PF13458"/>
    </source>
</evidence>
<comment type="similarity">
    <text evidence="1">Belongs to the leucine-binding protein family.</text>
</comment>
<evidence type="ECO:0000256" key="1">
    <source>
        <dbReference type="ARBA" id="ARBA00010062"/>
    </source>
</evidence>
<dbReference type="SUPFAM" id="SSF53822">
    <property type="entry name" value="Periplasmic binding protein-like I"/>
    <property type="match status" value="1"/>
</dbReference>
<name>A0A2G1ULU9_9GAMM</name>
<evidence type="ECO:0000256" key="3">
    <source>
        <dbReference type="ARBA" id="ARBA00022729"/>
    </source>
</evidence>
<evidence type="ECO:0000313" key="7">
    <source>
        <dbReference type="EMBL" id="PHQ15471.1"/>
    </source>
</evidence>
<evidence type="ECO:0000256" key="5">
    <source>
        <dbReference type="SAM" id="SignalP"/>
    </source>
</evidence>
<dbReference type="PRINTS" id="PR00337">
    <property type="entry name" value="LEUILEVALBP"/>
</dbReference>
<gene>
    <name evidence="7" type="ORF">CLH61_10190</name>
</gene>
<dbReference type="Gene3D" id="3.40.50.2300">
    <property type="match status" value="2"/>
</dbReference>
<dbReference type="CDD" id="cd06333">
    <property type="entry name" value="PBP1_ABC_RPA1789-like"/>
    <property type="match status" value="1"/>
</dbReference>
<comment type="caution">
    <text evidence="7">The sequence shown here is derived from an EMBL/GenBank/DDBJ whole genome shotgun (WGS) entry which is preliminary data.</text>
</comment>
<keyword evidence="8" id="KW-1185">Reference proteome</keyword>
<feature type="domain" description="Leucine-binding protein" evidence="6">
    <location>
        <begin position="29"/>
        <end position="377"/>
    </location>
</feature>
<evidence type="ECO:0000313" key="8">
    <source>
        <dbReference type="Proteomes" id="UP000231409"/>
    </source>
</evidence>
<accession>A0A2G1ULU9</accession>
<keyword evidence="3 5" id="KW-0732">Signal</keyword>
<dbReference type="AlphaFoldDB" id="A0A2G1ULU9"/>
<dbReference type="InterPro" id="IPR000709">
    <property type="entry name" value="Leu_Ile_Val-bd"/>
</dbReference>
<protein>
    <submittedName>
        <fullName evidence="7">ABC transporter substrate-binding protein</fullName>
    </submittedName>
</protein>
<dbReference type="EMBL" id="NTFH01000007">
    <property type="protein sequence ID" value="PHQ15471.1"/>
    <property type="molecule type" value="Genomic_DNA"/>
</dbReference>